<sequence>MNTNPEDTTLFLKRRPRRVRPNSRAVSSPNRPIMEDSFSEDGSGRIRSTRISGIDEPLLDMSGSDTSHSSRRFDDSLDMSAGSGRSRSLHQRRKDQQLFLARMCTESIPVGFDRHDQDGPRKELHAVVEQPDAESSAVEEDTPKVLVFRRRTKRVVQRCASSCN</sequence>
<evidence type="ECO:0000313" key="3">
    <source>
        <dbReference type="Proteomes" id="UP001153069"/>
    </source>
</evidence>
<dbReference type="Proteomes" id="UP001153069">
    <property type="component" value="Unassembled WGS sequence"/>
</dbReference>
<evidence type="ECO:0000313" key="2">
    <source>
        <dbReference type="EMBL" id="CAB9521830.1"/>
    </source>
</evidence>
<protein>
    <submittedName>
        <fullName evidence="2">Uncharacterized protein</fullName>
    </submittedName>
</protein>
<accession>A0A9N8HR77</accession>
<reference evidence="2" key="1">
    <citation type="submission" date="2020-06" db="EMBL/GenBank/DDBJ databases">
        <authorList>
            <consortium name="Plant Systems Biology data submission"/>
        </authorList>
    </citation>
    <scope>NUCLEOTIDE SEQUENCE</scope>
    <source>
        <strain evidence="2">D6</strain>
    </source>
</reference>
<gene>
    <name evidence="2" type="ORF">SEMRO_1236_G255160.1</name>
</gene>
<feature type="compositionally biased region" description="Basic residues" evidence="1">
    <location>
        <begin position="12"/>
        <end position="21"/>
    </location>
</feature>
<feature type="region of interest" description="Disordered" evidence="1">
    <location>
        <begin position="1"/>
        <end position="93"/>
    </location>
</feature>
<name>A0A9N8HR77_9STRA</name>
<dbReference type="EMBL" id="CAICTM010001234">
    <property type="protein sequence ID" value="CAB9521830.1"/>
    <property type="molecule type" value="Genomic_DNA"/>
</dbReference>
<organism evidence="2 3">
    <name type="scientific">Seminavis robusta</name>
    <dbReference type="NCBI Taxonomy" id="568900"/>
    <lineage>
        <taxon>Eukaryota</taxon>
        <taxon>Sar</taxon>
        <taxon>Stramenopiles</taxon>
        <taxon>Ochrophyta</taxon>
        <taxon>Bacillariophyta</taxon>
        <taxon>Bacillariophyceae</taxon>
        <taxon>Bacillariophycidae</taxon>
        <taxon>Naviculales</taxon>
        <taxon>Naviculaceae</taxon>
        <taxon>Seminavis</taxon>
    </lineage>
</organism>
<dbReference type="AlphaFoldDB" id="A0A9N8HR77"/>
<proteinExistence type="predicted"/>
<keyword evidence="3" id="KW-1185">Reference proteome</keyword>
<evidence type="ECO:0000256" key="1">
    <source>
        <dbReference type="SAM" id="MobiDB-lite"/>
    </source>
</evidence>
<comment type="caution">
    <text evidence="2">The sequence shown here is derived from an EMBL/GenBank/DDBJ whole genome shotgun (WGS) entry which is preliminary data.</text>
</comment>